<proteinExistence type="predicted"/>
<reference evidence="3 4" key="1">
    <citation type="journal article" date="2015" name="Int. J. Syst. Evol. Microbiol.">
        <title>Burkholderia monticola sp. nov., isolated from mountain soil.</title>
        <authorList>
            <person name="Baek I."/>
            <person name="Seo B."/>
            <person name="Lee I."/>
            <person name="Yi H."/>
            <person name="Chun J."/>
        </authorList>
    </citation>
    <scope>NUCLEOTIDE SEQUENCE [LARGE SCALE GENOMIC DNA]</scope>
    <source>
        <strain evidence="3 4">JC2948</strain>
    </source>
</reference>
<gene>
    <name evidence="3" type="ORF">CI15_03285</name>
</gene>
<dbReference type="PANTHER" id="PTHR45947:SF3">
    <property type="entry name" value="SULFOQUINOVOSYL TRANSFERASE SQD2"/>
    <property type="match status" value="1"/>
</dbReference>
<dbReference type="OrthoDB" id="9802525at2"/>
<protein>
    <submittedName>
        <fullName evidence="3">Glycosyl transferase family 1</fullName>
    </submittedName>
</protein>
<evidence type="ECO:0000259" key="2">
    <source>
        <dbReference type="Pfam" id="PF13439"/>
    </source>
</evidence>
<dbReference type="InterPro" id="IPR050194">
    <property type="entry name" value="Glycosyltransferase_grp1"/>
</dbReference>
<keyword evidence="4" id="KW-1185">Reference proteome</keyword>
<comment type="caution">
    <text evidence="3">The sequence shown here is derived from an EMBL/GenBank/DDBJ whole genome shotgun (WGS) entry which is preliminary data.</text>
</comment>
<feature type="domain" description="Glycosyltransferase subfamily 4-like N-terminal" evidence="2">
    <location>
        <begin position="15"/>
        <end position="172"/>
    </location>
</feature>
<dbReference type="SUPFAM" id="SSF53756">
    <property type="entry name" value="UDP-Glycosyltransferase/glycogen phosphorylase"/>
    <property type="match status" value="1"/>
</dbReference>
<dbReference type="CDD" id="cd03795">
    <property type="entry name" value="GT4_WfcD-like"/>
    <property type="match status" value="1"/>
</dbReference>
<organism evidence="3 4">
    <name type="scientific">Paraburkholderia monticola</name>
    <dbReference type="NCBI Taxonomy" id="1399968"/>
    <lineage>
        <taxon>Bacteria</taxon>
        <taxon>Pseudomonadati</taxon>
        <taxon>Pseudomonadota</taxon>
        <taxon>Betaproteobacteria</taxon>
        <taxon>Burkholderiales</taxon>
        <taxon>Burkholderiaceae</taxon>
        <taxon>Paraburkholderia</taxon>
    </lineage>
</organism>
<evidence type="ECO:0000313" key="4">
    <source>
        <dbReference type="Proteomes" id="UP000075613"/>
    </source>
</evidence>
<sequence length="376" mass="42578">MRVLHFYKTYKPDSMGGVEELIGQICSGAAKQGVISDVLTVSKDTTTVDFGDHLHHRAKLDIEIASSAFSMAAFKRFSRLAAHADLIHYHFPWPFADIVHFATRVDKPSIVTYHSDIVRQKLLLQVYKPLRDRFLSSVDAIVATSPNYLATSDVLQRYRDKVEVIPIGLDRDSYAPPSEDRLRYWRERVGDKFFLFVGNLRYYKGLHFLFEAMQGAPYPLVVVGRGPMEAELCRQAERLRLRNVHFVGPVGEDDKLALLNLCRALVFPSHLRSEAFGISLLESAMFGRAMVSCEIGTGTSWVNVNGETGFVIRPADPKAIRVAMDRLWTDPELAAQFGVNARLRFDAQFTADKMVDAYVRLYRRLERSRAPHPPTA</sequence>
<dbReference type="EMBL" id="LRBG01000002">
    <property type="protein sequence ID" value="KXU90941.1"/>
    <property type="molecule type" value="Genomic_DNA"/>
</dbReference>
<name>A0A149Q0T4_9BURK</name>
<dbReference type="InterPro" id="IPR028098">
    <property type="entry name" value="Glyco_trans_4-like_N"/>
</dbReference>
<dbReference type="STRING" id="1399968.CI15_03285"/>
<dbReference type="RefSeq" id="WP_062124276.1">
    <property type="nucleotide sequence ID" value="NZ_LRBG01000002.1"/>
</dbReference>
<evidence type="ECO:0000313" key="3">
    <source>
        <dbReference type="EMBL" id="KXU90941.1"/>
    </source>
</evidence>
<dbReference type="GO" id="GO:0016757">
    <property type="term" value="F:glycosyltransferase activity"/>
    <property type="evidence" value="ECO:0007669"/>
    <property type="project" value="InterPro"/>
</dbReference>
<feature type="domain" description="Glycosyl transferase family 1" evidence="1">
    <location>
        <begin position="187"/>
        <end position="343"/>
    </location>
</feature>
<dbReference type="Gene3D" id="3.40.50.2000">
    <property type="entry name" value="Glycogen Phosphorylase B"/>
    <property type="match status" value="2"/>
</dbReference>
<dbReference type="AlphaFoldDB" id="A0A149Q0T4"/>
<dbReference type="InterPro" id="IPR001296">
    <property type="entry name" value="Glyco_trans_1"/>
</dbReference>
<evidence type="ECO:0000259" key="1">
    <source>
        <dbReference type="Pfam" id="PF00534"/>
    </source>
</evidence>
<dbReference type="Proteomes" id="UP000075613">
    <property type="component" value="Unassembled WGS sequence"/>
</dbReference>
<dbReference type="Pfam" id="PF00534">
    <property type="entry name" value="Glycos_transf_1"/>
    <property type="match status" value="1"/>
</dbReference>
<dbReference type="Pfam" id="PF13439">
    <property type="entry name" value="Glyco_transf_4"/>
    <property type="match status" value="1"/>
</dbReference>
<dbReference type="PANTHER" id="PTHR45947">
    <property type="entry name" value="SULFOQUINOVOSYL TRANSFERASE SQD2"/>
    <property type="match status" value="1"/>
</dbReference>
<keyword evidence="3" id="KW-0808">Transferase</keyword>
<accession>A0A149Q0T4</accession>